<comment type="caution">
    <text evidence="2">The sequence shown here is derived from an EMBL/GenBank/DDBJ whole genome shotgun (WGS) entry which is preliminary data.</text>
</comment>
<name>A0A9D2F559_9ENTE</name>
<sequence>MDKLAESLNINISDMKESELGLAKGAHAEGISGTRREILIYSRNTETQSLATSIHELAHAKLHNSNEEGSKFSPATK</sequence>
<dbReference type="Proteomes" id="UP000824063">
    <property type="component" value="Unassembled WGS sequence"/>
</dbReference>
<proteinExistence type="predicted"/>
<dbReference type="InterPro" id="IPR010359">
    <property type="entry name" value="IrrE_HExxH"/>
</dbReference>
<protein>
    <submittedName>
        <fullName evidence="2">ImmA/IrrE family metallo-endopeptidase</fullName>
    </submittedName>
</protein>
<reference evidence="2" key="1">
    <citation type="journal article" date="2021" name="PeerJ">
        <title>Extensive microbial diversity within the chicken gut microbiome revealed by metagenomics and culture.</title>
        <authorList>
            <person name="Gilroy R."/>
            <person name="Ravi A."/>
            <person name="Getino M."/>
            <person name="Pursley I."/>
            <person name="Horton D.L."/>
            <person name="Alikhan N.F."/>
            <person name="Baker D."/>
            <person name="Gharbi K."/>
            <person name="Hall N."/>
            <person name="Watson M."/>
            <person name="Adriaenssens E.M."/>
            <person name="Foster-Nyarko E."/>
            <person name="Jarju S."/>
            <person name="Secka A."/>
            <person name="Antonio M."/>
            <person name="Oren A."/>
            <person name="Chaudhuri R.R."/>
            <person name="La Ragione R."/>
            <person name="Hildebrand F."/>
            <person name="Pallen M.J."/>
        </authorList>
    </citation>
    <scope>NUCLEOTIDE SEQUENCE</scope>
    <source>
        <strain evidence="2">CHK172-16539</strain>
    </source>
</reference>
<reference evidence="2" key="2">
    <citation type="submission" date="2021-04" db="EMBL/GenBank/DDBJ databases">
        <authorList>
            <person name="Gilroy R."/>
        </authorList>
    </citation>
    <scope>NUCLEOTIDE SEQUENCE</scope>
    <source>
        <strain evidence="2">CHK172-16539</strain>
    </source>
</reference>
<dbReference type="Pfam" id="PF06114">
    <property type="entry name" value="Peptidase_M78"/>
    <property type="match status" value="1"/>
</dbReference>
<feature type="domain" description="IrrE N-terminal-like" evidence="1">
    <location>
        <begin position="20"/>
        <end position="67"/>
    </location>
</feature>
<evidence type="ECO:0000313" key="3">
    <source>
        <dbReference type="Proteomes" id="UP000824063"/>
    </source>
</evidence>
<dbReference type="EMBL" id="DXBN01000045">
    <property type="protein sequence ID" value="HIZ52675.1"/>
    <property type="molecule type" value="Genomic_DNA"/>
</dbReference>
<dbReference type="AlphaFoldDB" id="A0A9D2F559"/>
<evidence type="ECO:0000259" key="1">
    <source>
        <dbReference type="Pfam" id="PF06114"/>
    </source>
</evidence>
<evidence type="ECO:0000313" key="2">
    <source>
        <dbReference type="EMBL" id="HIZ52675.1"/>
    </source>
</evidence>
<accession>A0A9D2F559</accession>
<organism evidence="2 3">
    <name type="scientific">Candidatus Enterococcus avicola</name>
    <dbReference type="NCBI Taxonomy" id="2838561"/>
    <lineage>
        <taxon>Bacteria</taxon>
        <taxon>Bacillati</taxon>
        <taxon>Bacillota</taxon>
        <taxon>Bacilli</taxon>
        <taxon>Lactobacillales</taxon>
        <taxon>Enterococcaceae</taxon>
        <taxon>Enterococcus</taxon>
    </lineage>
</organism>
<gene>
    <name evidence="2" type="ORF">IAA20_01865</name>
</gene>